<accession>A0ABM9JW11</accession>
<feature type="compositionally biased region" description="Polar residues" evidence="1">
    <location>
        <begin position="33"/>
        <end position="54"/>
    </location>
</feature>
<reference evidence="2 3" key="1">
    <citation type="submission" date="2023-07" db="EMBL/GenBank/DDBJ databases">
        <authorList>
            <person name="Peeters C."/>
        </authorList>
    </citation>
    <scope>NUCLEOTIDE SEQUENCE [LARGE SCALE GENOMIC DNA]</scope>
    <source>
        <strain evidence="2 3">LMG 18095</strain>
    </source>
</reference>
<organism evidence="2 3">
    <name type="scientific">Ralstonia thomasii</name>
    <dbReference type="NCBI Taxonomy" id="3058596"/>
    <lineage>
        <taxon>Bacteria</taxon>
        <taxon>Pseudomonadati</taxon>
        <taxon>Pseudomonadota</taxon>
        <taxon>Betaproteobacteria</taxon>
        <taxon>Burkholderiales</taxon>
        <taxon>Burkholderiaceae</taxon>
        <taxon>Ralstonia</taxon>
    </lineage>
</organism>
<feature type="region of interest" description="Disordered" evidence="1">
    <location>
        <begin position="1"/>
        <end position="138"/>
    </location>
</feature>
<protein>
    <recommendedName>
        <fullName evidence="4">Scaffolding protein</fullName>
    </recommendedName>
</protein>
<name>A0ABM9JW11_9RALS</name>
<gene>
    <name evidence="2" type="ORF">LMG18095_04415</name>
</gene>
<feature type="compositionally biased region" description="Basic and acidic residues" evidence="1">
    <location>
        <begin position="76"/>
        <end position="106"/>
    </location>
</feature>
<dbReference type="Proteomes" id="UP001189773">
    <property type="component" value="Unassembled WGS sequence"/>
</dbReference>
<proteinExistence type="predicted"/>
<sequence>MADVPAAEAQTVIPTGEQSTQQQSTAGELEHQPGNQDSSATGAEQHSQQQQVDPESQHQGEQGKGDSKRTPWYQHRINELTRERKEAAERETREREGRERAERELAALRQGSQGTQDQQSYTPAPQSATQQPVDMEAAKQEWMRQKSFDDACTAIYNAGAKEYSDFDSALKQIGMVGEIPQHFLEAAVNLEDGHKVLYHLGQNPEIAAEMLSLPPVKLAIRMASLKGQLDRPKTQPVSQASAPIKPISGSGAADVDLSKASLDDFMERRNREAPVKR</sequence>
<evidence type="ECO:0000256" key="1">
    <source>
        <dbReference type="SAM" id="MobiDB-lite"/>
    </source>
</evidence>
<evidence type="ECO:0000313" key="3">
    <source>
        <dbReference type="Proteomes" id="UP001189773"/>
    </source>
</evidence>
<evidence type="ECO:0008006" key="4">
    <source>
        <dbReference type="Google" id="ProtNLM"/>
    </source>
</evidence>
<dbReference type="RefSeq" id="WP_012436113.1">
    <property type="nucleotide sequence ID" value="NZ_CATWDO010000003.1"/>
</dbReference>
<comment type="caution">
    <text evidence="2">The sequence shown here is derived from an EMBL/GenBank/DDBJ whole genome shotgun (WGS) entry which is preliminary data.</text>
</comment>
<feature type="compositionally biased region" description="Polar residues" evidence="1">
    <location>
        <begin position="12"/>
        <end position="26"/>
    </location>
</feature>
<keyword evidence="3" id="KW-1185">Reference proteome</keyword>
<feature type="region of interest" description="Disordered" evidence="1">
    <location>
        <begin position="229"/>
        <end position="255"/>
    </location>
</feature>
<feature type="compositionally biased region" description="Basic and acidic residues" evidence="1">
    <location>
        <begin position="55"/>
        <end position="69"/>
    </location>
</feature>
<dbReference type="EMBL" id="CATZAR010000021">
    <property type="protein sequence ID" value="CAJ0806286.1"/>
    <property type="molecule type" value="Genomic_DNA"/>
</dbReference>
<feature type="compositionally biased region" description="Polar residues" evidence="1">
    <location>
        <begin position="110"/>
        <end position="132"/>
    </location>
</feature>
<evidence type="ECO:0000313" key="2">
    <source>
        <dbReference type="EMBL" id="CAJ0806286.1"/>
    </source>
</evidence>